<dbReference type="CDD" id="cd08276">
    <property type="entry name" value="MDR7"/>
    <property type="match status" value="1"/>
</dbReference>
<dbReference type="Proteomes" id="UP000542342">
    <property type="component" value="Unassembled WGS sequence"/>
</dbReference>
<dbReference type="SUPFAM" id="SSF51735">
    <property type="entry name" value="NAD(P)-binding Rossmann-fold domains"/>
    <property type="match status" value="1"/>
</dbReference>
<dbReference type="Pfam" id="PF00107">
    <property type="entry name" value="ADH_zinc_N"/>
    <property type="match status" value="1"/>
</dbReference>
<dbReference type="PANTHER" id="PTHR45033:SF2">
    <property type="entry name" value="ZINC-TYPE ALCOHOL DEHYDROGENASE-LIKE PROTEIN C1773.06C"/>
    <property type="match status" value="1"/>
</dbReference>
<accession>A0A7V8VD38</accession>
<protein>
    <submittedName>
        <fullName evidence="2">NAD(P)-dependent alcohol dehydrogenase</fullName>
    </submittedName>
</protein>
<proteinExistence type="predicted"/>
<dbReference type="InterPro" id="IPR036291">
    <property type="entry name" value="NAD(P)-bd_dom_sf"/>
</dbReference>
<dbReference type="SMART" id="SM00829">
    <property type="entry name" value="PKS_ER"/>
    <property type="match status" value="1"/>
</dbReference>
<dbReference type="EMBL" id="JACEFB010000002">
    <property type="protein sequence ID" value="MBA2225610.1"/>
    <property type="molecule type" value="Genomic_DNA"/>
</dbReference>
<dbReference type="PANTHER" id="PTHR45033">
    <property type="match status" value="1"/>
</dbReference>
<feature type="domain" description="Enoyl reductase (ER)" evidence="1">
    <location>
        <begin position="11"/>
        <end position="332"/>
    </location>
</feature>
<comment type="caution">
    <text evidence="2">The sequence shown here is derived from an EMBL/GenBank/DDBJ whole genome shotgun (WGS) entry which is preliminary data.</text>
</comment>
<dbReference type="Gene3D" id="3.40.50.720">
    <property type="entry name" value="NAD(P)-binding Rossmann-like Domain"/>
    <property type="match status" value="1"/>
</dbReference>
<name>A0A7V8VD38_9BACT</name>
<sequence length="340" mass="36813">MHAWVLDGGFGTEHLRWTKCEIPVPAAGQILVRLHAVSVNYRDVLIVEGSYNPRLSMPRILGSDGAGEVIAVGPDVDRFRVGDRVIGCFMQKWADGPLTDTAARSTLGADRDGTFAQYVLLEQAGAVPLPEDWDYASAATLPCAALTAWNALISGECRPGKTVLLLGTGGVSIFGLQLAKAMGARVLLLSGQEHKRERAAQLGADATANYHTVPEWDRWVREQTEGQGADIVLEVGGAGTLERSLRAVRRGGYIALIGVLAGRGTIDPMPILMKAVRLQGIFVGSRKMFEDMLVFLQQHRLRPVIDRRFPLPELPAALEAMRRGIHFGKIVLDIIPGVPG</sequence>
<organism evidence="2 3">
    <name type="scientific">Thermogemmata fonticola</name>
    <dbReference type="NCBI Taxonomy" id="2755323"/>
    <lineage>
        <taxon>Bacteria</taxon>
        <taxon>Pseudomonadati</taxon>
        <taxon>Planctomycetota</taxon>
        <taxon>Planctomycetia</taxon>
        <taxon>Gemmatales</taxon>
        <taxon>Gemmataceae</taxon>
        <taxon>Thermogemmata</taxon>
    </lineage>
</organism>
<dbReference type="InterPro" id="IPR013149">
    <property type="entry name" value="ADH-like_C"/>
</dbReference>
<evidence type="ECO:0000313" key="2">
    <source>
        <dbReference type="EMBL" id="MBA2225610.1"/>
    </source>
</evidence>
<dbReference type="AlphaFoldDB" id="A0A7V8VD38"/>
<dbReference type="Pfam" id="PF08240">
    <property type="entry name" value="ADH_N"/>
    <property type="match status" value="1"/>
</dbReference>
<evidence type="ECO:0000313" key="3">
    <source>
        <dbReference type="Proteomes" id="UP000542342"/>
    </source>
</evidence>
<reference evidence="2 3" key="1">
    <citation type="submission" date="2020-07" db="EMBL/GenBank/DDBJ databases">
        <title>Thermogemmata thermophila gen. nov., sp. nov., a novel moderate thermophilic planctomycete from a Kamchatka hot spring.</title>
        <authorList>
            <person name="Elcheninov A.G."/>
            <person name="Podosokorskaya O.A."/>
            <person name="Kovaleva O.L."/>
            <person name="Novikov A."/>
            <person name="Bonch-Osmolovskaya E.A."/>
            <person name="Toshchakov S.V."/>
            <person name="Kublanov I.V."/>
        </authorList>
    </citation>
    <scope>NUCLEOTIDE SEQUENCE [LARGE SCALE GENOMIC DNA]</scope>
    <source>
        <strain evidence="2 3">2918</strain>
    </source>
</reference>
<dbReference type="GO" id="GO:0016491">
    <property type="term" value="F:oxidoreductase activity"/>
    <property type="evidence" value="ECO:0007669"/>
    <property type="project" value="InterPro"/>
</dbReference>
<keyword evidence="3" id="KW-1185">Reference proteome</keyword>
<dbReference type="InterPro" id="IPR020843">
    <property type="entry name" value="ER"/>
</dbReference>
<dbReference type="InterPro" id="IPR013154">
    <property type="entry name" value="ADH-like_N"/>
</dbReference>
<dbReference type="Gene3D" id="3.90.180.10">
    <property type="entry name" value="Medium-chain alcohol dehydrogenases, catalytic domain"/>
    <property type="match status" value="1"/>
</dbReference>
<dbReference type="InterPro" id="IPR052711">
    <property type="entry name" value="Zinc_ADH-like"/>
</dbReference>
<dbReference type="SUPFAM" id="SSF50129">
    <property type="entry name" value="GroES-like"/>
    <property type="match status" value="1"/>
</dbReference>
<gene>
    <name evidence="2" type="ORF">H0921_05465</name>
</gene>
<dbReference type="InterPro" id="IPR011032">
    <property type="entry name" value="GroES-like_sf"/>
</dbReference>
<evidence type="ECO:0000259" key="1">
    <source>
        <dbReference type="SMART" id="SM00829"/>
    </source>
</evidence>